<organism evidence="1 2">
    <name type="scientific">Pelomonas candidula</name>
    <dbReference type="NCBI Taxonomy" id="3299025"/>
    <lineage>
        <taxon>Bacteria</taxon>
        <taxon>Pseudomonadati</taxon>
        <taxon>Pseudomonadota</taxon>
        <taxon>Betaproteobacteria</taxon>
        <taxon>Burkholderiales</taxon>
        <taxon>Sphaerotilaceae</taxon>
        <taxon>Roseateles</taxon>
    </lineage>
</organism>
<accession>A0ABW7HI80</accession>
<gene>
    <name evidence="1" type="ORF">ACG04R_22465</name>
</gene>
<proteinExistence type="predicted"/>
<sequence>MSTMLIPAFEPPDLPDLLAALQALKPARVIASDDSLEGAFVEPSKGRHP</sequence>
<reference evidence="1 2" key="1">
    <citation type="submission" date="2024-08" db="EMBL/GenBank/DDBJ databases">
        <authorList>
            <person name="Lu H."/>
        </authorList>
    </citation>
    <scope>NUCLEOTIDE SEQUENCE [LARGE SCALE GENOMIC DNA]</scope>
    <source>
        <strain evidence="1 2">BYS78W</strain>
    </source>
</reference>
<dbReference type="EMBL" id="JBIGIC010000013">
    <property type="protein sequence ID" value="MFG6489459.1"/>
    <property type="molecule type" value="Genomic_DNA"/>
</dbReference>
<keyword evidence="2" id="KW-1185">Reference proteome</keyword>
<comment type="caution">
    <text evidence="1">The sequence shown here is derived from an EMBL/GenBank/DDBJ whole genome shotgun (WGS) entry which is preliminary data.</text>
</comment>
<evidence type="ECO:0000313" key="2">
    <source>
        <dbReference type="Proteomes" id="UP001606134"/>
    </source>
</evidence>
<dbReference type="RefSeq" id="WP_394415857.1">
    <property type="nucleotide sequence ID" value="NZ_JBIGIC010000013.1"/>
</dbReference>
<dbReference type="Proteomes" id="UP001606134">
    <property type="component" value="Unassembled WGS sequence"/>
</dbReference>
<evidence type="ECO:0000313" key="1">
    <source>
        <dbReference type="EMBL" id="MFG6489459.1"/>
    </source>
</evidence>
<name>A0ABW7HI80_9BURK</name>
<protein>
    <submittedName>
        <fullName evidence="1">Uncharacterized protein</fullName>
    </submittedName>
</protein>